<organism evidence="5 6">
    <name type="scientific">Bifidobacterium imperatoris</name>
    <dbReference type="NCBI Taxonomy" id="2020965"/>
    <lineage>
        <taxon>Bacteria</taxon>
        <taxon>Bacillati</taxon>
        <taxon>Actinomycetota</taxon>
        <taxon>Actinomycetes</taxon>
        <taxon>Bifidobacteriales</taxon>
        <taxon>Bifidobacteriaceae</taxon>
        <taxon>Bifidobacterium</taxon>
    </lineage>
</organism>
<reference evidence="5 6" key="1">
    <citation type="submission" date="2021-03" db="EMBL/GenBank/DDBJ databases">
        <title>Genome sequencing of Bifidobacterium imperatoris JCM 32708.</title>
        <authorList>
            <person name="Kim J."/>
        </authorList>
    </citation>
    <scope>NUCLEOTIDE SEQUENCE [LARGE SCALE GENOMIC DNA]</scope>
    <source>
        <strain evidence="5 6">JCM 32708</strain>
    </source>
</reference>
<keyword evidence="6" id="KW-1185">Reference proteome</keyword>
<dbReference type="Pfam" id="PF01420">
    <property type="entry name" value="Methylase_S"/>
    <property type="match status" value="2"/>
</dbReference>
<dbReference type="CDD" id="cd17288">
    <property type="entry name" value="RMtype1_S_LlaAI06ORF1089P_TRD1-CR1_like"/>
    <property type="match status" value="1"/>
</dbReference>
<keyword evidence="5" id="KW-0378">Hydrolase</keyword>
<proteinExistence type="inferred from homology"/>
<dbReference type="PANTHER" id="PTHR30408:SF12">
    <property type="entry name" value="TYPE I RESTRICTION ENZYME MJAVIII SPECIFICITY SUBUNIT"/>
    <property type="match status" value="1"/>
</dbReference>
<evidence type="ECO:0000313" key="6">
    <source>
        <dbReference type="Proteomes" id="UP000663067"/>
    </source>
</evidence>
<dbReference type="GO" id="GO:0004519">
    <property type="term" value="F:endonuclease activity"/>
    <property type="evidence" value="ECO:0007669"/>
    <property type="project" value="UniProtKB-KW"/>
</dbReference>
<dbReference type="CDD" id="cd17253">
    <property type="entry name" value="RMtype1_S_Eco933I-TRD2-CR2_like"/>
    <property type="match status" value="1"/>
</dbReference>
<dbReference type="Gene3D" id="3.90.220.20">
    <property type="entry name" value="DNA methylase specificity domains"/>
    <property type="match status" value="2"/>
</dbReference>
<evidence type="ECO:0000256" key="2">
    <source>
        <dbReference type="ARBA" id="ARBA00022747"/>
    </source>
</evidence>
<dbReference type="InterPro" id="IPR052021">
    <property type="entry name" value="Type-I_RS_S_subunit"/>
</dbReference>
<dbReference type="EMBL" id="CP071591">
    <property type="protein sequence ID" value="QSY57416.1"/>
    <property type="molecule type" value="Genomic_DNA"/>
</dbReference>
<keyword evidence="5" id="KW-0540">Nuclease</keyword>
<gene>
    <name evidence="5" type="ORF">BLI708_09300</name>
</gene>
<evidence type="ECO:0000256" key="1">
    <source>
        <dbReference type="ARBA" id="ARBA00010923"/>
    </source>
</evidence>
<feature type="domain" description="Type I restriction modification DNA specificity" evidence="4">
    <location>
        <begin position="183"/>
        <end position="352"/>
    </location>
</feature>
<accession>A0ABX7S115</accession>
<keyword evidence="5" id="KW-0255">Endonuclease</keyword>
<comment type="similarity">
    <text evidence="1">Belongs to the type-I restriction system S methylase family.</text>
</comment>
<dbReference type="PANTHER" id="PTHR30408">
    <property type="entry name" value="TYPE-1 RESTRICTION ENZYME ECOKI SPECIFICITY PROTEIN"/>
    <property type="match status" value="1"/>
</dbReference>
<dbReference type="SUPFAM" id="SSF116734">
    <property type="entry name" value="DNA methylase specificity domain"/>
    <property type="match status" value="2"/>
</dbReference>
<keyword evidence="2" id="KW-0680">Restriction system</keyword>
<name>A0ABX7S115_9BIFI</name>
<sequence length="367" mass="41896">MMEERSTVRLGEVITVVNGKNQKAVENPNGRYPIYGSGGIMGRADDYLCGPDTVIIGRKGNINTPIYVTEPFWNVDTAFGLVCDQSQLLPRYLYHFCRFFDFECLNSTVTIPSLTKKNLEKVEIPLPHVNEQNNIVRLLDGIQAQIAISKQMLAKADELIQSRFVEMFGDVRDIDKTVPWHRIDEIASTRLGKMLDRKKQTGNWNRKYLGNHNVQWFKFDLSSLAEMDFAPEDQREFELRAGDILMCEGGEVGRCAIWRGQVAECYFQKALHRIRCDSQIVIPDYLVWVFKMMADAGLLVEHTHAVTIAHLPGVRLKALKVPVPSLTLQNEFAEFVTSVESLKSTTQQQLDRLNTLYASLTQRYFVL</sequence>
<protein>
    <submittedName>
        <fullName evidence="5">Restriction endonuclease subunit S</fullName>
    </submittedName>
</protein>
<evidence type="ECO:0000259" key="4">
    <source>
        <dbReference type="Pfam" id="PF01420"/>
    </source>
</evidence>
<keyword evidence="3" id="KW-0238">DNA-binding</keyword>
<dbReference type="InterPro" id="IPR044946">
    <property type="entry name" value="Restrct_endonuc_typeI_TRD_sf"/>
</dbReference>
<feature type="domain" description="Type I restriction modification DNA specificity" evidence="4">
    <location>
        <begin position="3"/>
        <end position="155"/>
    </location>
</feature>
<evidence type="ECO:0000313" key="5">
    <source>
        <dbReference type="EMBL" id="QSY57416.1"/>
    </source>
</evidence>
<evidence type="ECO:0000256" key="3">
    <source>
        <dbReference type="ARBA" id="ARBA00023125"/>
    </source>
</evidence>
<dbReference type="InterPro" id="IPR000055">
    <property type="entry name" value="Restrct_endonuc_typeI_TRD"/>
</dbReference>
<dbReference type="Proteomes" id="UP000663067">
    <property type="component" value="Chromosome"/>
</dbReference>